<protein>
    <submittedName>
        <fullName evidence="1">Uncharacterized protein</fullName>
    </submittedName>
</protein>
<dbReference type="AlphaFoldDB" id="A0A0E0MRQ4"/>
<dbReference type="HOGENOM" id="CLU_2610240_0_0_1"/>
<keyword evidence="2" id="KW-1185">Reference proteome</keyword>
<evidence type="ECO:0000313" key="1">
    <source>
        <dbReference type="EnsemblPlants" id="ORUFI01G04210.4"/>
    </source>
</evidence>
<accession>A0A0E0MRQ4</accession>
<evidence type="ECO:0000313" key="2">
    <source>
        <dbReference type="Proteomes" id="UP000008022"/>
    </source>
</evidence>
<name>A0A0E0MRQ4_ORYRU</name>
<dbReference type="Gramene" id="ORUFI01G04210.4">
    <property type="protein sequence ID" value="ORUFI01G04210.4"/>
    <property type="gene ID" value="ORUFI01G04210"/>
</dbReference>
<reference evidence="2" key="1">
    <citation type="submission" date="2013-06" db="EMBL/GenBank/DDBJ databases">
        <authorList>
            <person name="Zhao Q."/>
        </authorList>
    </citation>
    <scope>NUCLEOTIDE SEQUENCE</scope>
    <source>
        <strain evidence="2">cv. W1943</strain>
    </source>
</reference>
<proteinExistence type="predicted"/>
<reference evidence="1" key="2">
    <citation type="submission" date="2015-06" db="UniProtKB">
        <authorList>
            <consortium name="EnsemblPlants"/>
        </authorList>
    </citation>
    <scope>IDENTIFICATION</scope>
</reference>
<dbReference type="EnsemblPlants" id="ORUFI01G04210.4">
    <property type="protein sequence ID" value="ORUFI01G04210.4"/>
    <property type="gene ID" value="ORUFI01G04210"/>
</dbReference>
<organism evidence="1 2">
    <name type="scientific">Oryza rufipogon</name>
    <name type="common">Brownbeard rice</name>
    <name type="synonym">Asian wild rice</name>
    <dbReference type="NCBI Taxonomy" id="4529"/>
    <lineage>
        <taxon>Eukaryota</taxon>
        <taxon>Viridiplantae</taxon>
        <taxon>Streptophyta</taxon>
        <taxon>Embryophyta</taxon>
        <taxon>Tracheophyta</taxon>
        <taxon>Spermatophyta</taxon>
        <taxon>Magnoliopsida</taxon>
        <taxon>Liliopsida</taxon>
        <taxon>Poales</taxon>
        <taxon>Poaceae</taxon>
        <taxon>BOP clade</taxon>
        <taxon>Oryzoideae</taxon>
        <taxon>Oryzeae</taxon>
        <taxon>Oryzinae</taxon>
        <taxon>Oryza</taxon>
    </lineage>
</organism>
<sequence length="79" mass="9213">MARSLVGLPEVTSWRVAAMRIENDYINDWNQTANMKPTVNPRPEKMNKRIMPSLSCQKLLATRLNLGIYENQHFLMHVE</sequence>
<dbReference type="Proteomes" id="UP000008022">
    <property type="component" value="Unassembled WGS sequence"/>
</dbReference>